<dbReference type="AlphaFoldDB" id="Q1PY76"/>
<sequence length="60" mass="7006">MTNRVLLVFNLLLRLAPAQQNQDQYDNQHHPKNKAGFITPRPTIWPGWDYAQNDQNQSSD</sequence>
<dbReference type="Proteomes" id="UP000501926">
    <property type="component" value="Chromosome"/>
</dbReference>
<evidence type="ECO:0000313" key="3">
    <source>
        <dbReference type="Proteomes" id="UP000501926"/>
    </source>
</evidence>
<dbReference type="EMBL" id="CT573072">
    <property type="protein sequence ID" value="CAJ72040.1"/>
    <property type="molecule type" value="Genomic_DNA"/>
</dbReference>
<evidence type="ECO:0000313" key="2">
    <source>
        <dbReference type="EMBL" id="QII10611.1"/>
    </source>
</evidence>
<reference evidence="1" key="2">
    <citation type="submission" date="2006-01" db="EMBL/GenBank/DDBJ databases">
        <authorList>
            <person name="Genoscope"/>
        </authorList>
    </citation>
    <scope>NUCLEOTIDE SEQUENCE</scope>
</reference>
<evidence type="ECO:0000313" key="1">
    <source>
        <dbReference type="EMBL" id="CAJ72040.1"/>
    </source>
</evidence>
<reference evidence="2 3" key="3">
    <citation type="submission" date="2020-02" db="EMBL/GenBank/DDBJ databases">
        <title>Newly sequenced genome of strain CSTR1 showed variability in Candidatus Kuenenia stuttgartiensis genomes.</title>
        <authorList>
            <person name="Ding C."/>
            <person name="Adrian L."/>
        </authorList>
    </citation>
    <scope>NUCLEOTIDE SEQUENCE [LARGE SCALE GENOMIC DNA]</scope>
    <source>
        <strain evidence="2 3">CSTR1</strain>
    </source>
</reference>
<proteinExistence type="predicted"/>
<name>Q1PY76_KUEST</name>
<gene>
    <name evidence="2" type="ORF">KsCSTR_12320</name>
    <name evidence="1" type="ORF">kustd1295</name>
</gene>
<protein>
    <submittedName>
        <fullName evidence="1">Uncharacterized protein</fullName>
    </submittedName>
</protein>
<reference evidence="1" key="1">
    <citation type="journal article" date="2006" name="Nature">
        <title>Deciphering the evolution and metabolism of an anammox bacterium from a community genome.</title>
        <authorList>
            <person name="Strous M."/>
            <person name="Pelletier E."/>
            <person name="Mangenot S."/>
            <person name="Rattei T."/>
            <person name="Lehner A."/>
            <person name="Taylor M.W."/>
            <person name="Horn M."/>
            <person name="Daims H."/>
            <person name="Bartol-Mavel D."/>
            <person name="Wincker P."/>
            <person name="Barbe V."/>
            <person name="Fonknechten N."/>
            <person name="Vallenet D."/>
            <person name="Segurens B."/>
            <person name="Schenowitz-Truong C."/>
            <person name="Medigue C."/>
            <person name="Collingro A."/>
            <person name="Snel B."/>
            <person name="Dutilh B.E."/>
            <person name="OpDenCamp H.J.M."/>
            <person name="vanDerDrift C."/>
            <person name="Cirpus I."/>
            <person name="vanDePas-Schoonen K.T."/>
            <person name="Harhangi H.R."/>
            <person name="vanNiftrik L."/>
            <person name="Schmid M."/>
            <person name="Keltjens J."/>
            <person name="vanDeVossenberg J."/>
            <person name="Kartal B."/>
            <person name="Meier H."/>
            <person name="Frishman D."/>
            <person name="Huynen M.A."/>
            <person name="Mewes H."/>
            <person name="Weissenbach J."/>
            <person name="Jetten M.S.M."/>
            <person name="Wagner M."/>
            <person name="LePaslier D."/>
        </authorList>
    </citation>
    <scope>NUCLEOTIDE SEQUENCE</scope>
</reference>
<organism evidence="1">
    <name type="scientific">Kuenenia stuttgartiensis</name>
    <dbReference type="NCBI Taxonomy" id="174633"/>
    <lineage>
        <taxon>Bacteria</taxon>
        <taxon>Pseudomonadati</taxon>
        <taxon>Planctomycetota</taxon>
        <taxon>Candidatus Brocadiia</taxon>
        <taxon>Candidatus Brocadiales</taxon>
        <taxon>Candidatus Brocadiaceae</taxon>
        <taxon>Candidatus Kuenenia</taxon>
    </lineage>
</organism>
<dbReference type="EMBL" id="CP049055">
    <property type="protein sequence ID" value="QII10611.1"/>
    <property type="molecule type" value="Genomic_DNA"/>
</dbReference>
<accession>Q1PY76</accession>